<accession>A3CGI9</accession>
<dbReference type="AlphaFoldDB" id="A3CGI9"/>
<reference evidence="1" key="1">
    <citation type="journal article" date="2005" name="PLoS Biol.">
        <title>The genomes of Oryza sativa: a history of duplications.</title>
        <authorList>
            <person name="Yu J."/>
            <person name="Wang J."/>
            <person name="Lin W."/>
            <person name="Li S."/>
            <person name="Li H."/>
            <person name="Zhou J."/>
            <person name="Ni P."/>
            <person name="Dong W."/>
            <person name="Hu S."/>
            <person name="Zeng C."/>
            <person name="Zhang J."/>
            <person name="Zhang Y."/>
            <person name="Li R."/>
            <person name="Xu Z."/>
            <person name="Li S."/>
            <person name="Li X."/>
            <person name="Zheng H."/>
            <person name="Cong L."/>
            <person name="Lin L."/>
            <person name="Yin J."/>
            <person name="Geng J."/>
            <person name="Li G."/>
            <person name="Shi J."/>
            <person name="Liu J."/>
            <person name="Lv H."/>
            <person name="Li J."/>
            <person name="Wang J."/>
            <person name="Deng Y."/>
            <person name="Ran L."/>
            <person name="Shi X."/>
            <person name="Wang X."/>
            <person name="Wu Q."/>
            <person name="Li C."/>
            <person name="Ren X."/>
            <person name="Wang J."/>
            <person name="Wang X."/>
            <person name="Li D."/>
            <person name="Liu D."/>
            <person name="Zhang X."/>
            <person name="Ji Z."/>
            <person name="Zhao W."/>
            <person name="Sun Y."/>
            <person name="Zhang Z."/>
            <person name="Bao J."/>
            <person name="Han Y."/>
            <person name="Dong L."/>
            <person name="Ji J."/>
            <person name="Chen P."/>
            <person name="Wu S."/>
            <person name="Liu J."/>
            <person name="Xiao Y."/>
            <person name="Bu D."/>
            <person name="Tan J."/>
            <person name="Yang L."/>
            <person name="Ye C."/>
            <person name="Zhang J."/>
            <person name="Xu J."/>
            <person name="Zhou Y."/>
            <person name="Yu Y."/>
            <person name="Zhang B."/>
            <person name="Zhuang S."/>
            <person name="Wei H."/>
            <person name="Liu B."/>
            <person name="Lei M."/>
            <person name="Yu H."/>
            <person name="Li Y."/>
            <person name="Xu H."/>
            <person name="Wei S."/>
            <person name="He X."/>
            <person name="Fang L."/>
            <person name="Zhang Z."/>
            <person name="Zhang Y."/>
            <person name="Huang X."/>
            <person name="Su Z."/>
            <person name="Tong W."/>
            <person name="Li J."/>
            <person name="Tong Z."/>
            <person name="Li S."/>
            <person name="Ye J."/>
            <person name="Wang L."/>
            <person name="Fang L."/>
            <person name="Lei T."/>
            <person name="Chen C."/>
            <person name="Chen H."/>
            <person name="Xu Z."/>
            <person name="Li H."/>
            <person name="Huang H."/>
            <person name="Zhang F."/>
            <person name="Xu H."/>
            <person name="Li N."/>
            <person name="Zhao C."/>
            <person name="Li S."/>
            <person name="Dong L."/>
            <person name="Huang Y."/>
            <person name="Li L."/>
            <person name="Xi Y."/>
            <person name="Qi Q."/>
            <person name="Li W."/>
            <person name="Zhang B."/>
            <person name="Hu W."/>
            <person name="Zhang Y."/>
            <person name="Tian X."/>
            <person name="Jiao Y."/>
            <person name="Liang X."/>
            <person name="Jin J."/>
            <person name="Gao L."/>
            <person name="Zheng W."/>
            <person name="Hao B."/>
            <person name="Liu S."/>
            <person name="Wang W."/>
            <person name="Yuan L."/>
            <person name="Cao M."/>
            <person name="McDermott J."/>
            <person name="Samudrala R."/>
            <person name="Wang J."/>
            <person name="Wong G.K."/>
            <person name="Yang H."/>
        </authorList>
    </citation>
    <scope>NUCLEOTIDE SEQUENCE [LARGE SCALE GENOMIC DNA]</scope>
</reference>
<sequence>MATPPGQAVRLRLVFDNQRILRRSLRENGLRRCWVLLPPELSTVSDLAGEIAARFRLRRSCPSWRHPFDRWIRLTTV</sequence>
<protein>
    <submittedName>
        <fullName evidence="1">Uncharacterized protein</fullName>
    </submittedName>
</protein>
<dbReference type="Proteomes" id="UP000007752">
    <property type="component" value="Chromosome 12"/>
</dbReference>
<proteinExistence type="predicted"/>
<dbReference type="InterPro" id="IPR024822">
    <property type="entry name" value="Coilin"/>
</dbReference>
<dbReference type="PANTHER" id="PTHR15197">
    <property type="entry name" value="COILIN P80"/>
    <property type="match status" value="1"/>
</dbReference>
<dbReference type="PANTHER" id="PTHR15197:SF0">
    <property type="entry name" value="COILIN"/>
    <property type="match status" value="1"/>
</dbReference>
<name>A3CGI9_ORYSJ</name>
<organism evidence="1">
    <name type="scientific">Oryza sativa subsp. japonica</name>
    <name type="common">Rice</name>
    <dbReference type="NCBI Taxonomy" id="39947"/>
    <lineage>
        <taxon>Eukaryota</taxon>
        <taxon>Viridiplantae</taxon>
        <taxon>Streptophyta</taxon>
        <taxon>Embryophyta</taxon>
        <taxon>Tracheophyta</taxon>
        <taxon>Spermatophyta</taxon>
        <taxon>Magnoliopsida</taxon>
        <taxon>Liliopsida</taxon>
        <taxon>Poales</taxon>
        <taxon>Poaceae</taxon>
        <taxon>BOP clade</taxon>
        <taxon>Oryzoideae</taxon>
        <taxon>Oryzeae</taxon>
        <taxon>Oryzinae</taxon>
        <taxon>Oryza</taxon>
        <taxon>Oryza sativa</taxon>
    </lineage>
</organism>
<dbReference type="EMBL" id="CM000149">
    <property type="protein sequence ID" value="EAZ20202.1"/>
    <property type="molecule type" value="Genomic_DNA"/>
</dbReference>
<reference evidence="1" key="2">
    <citation type="submission" date="2008-12" db="EMBL/GenBank/DDBJ databases">
        <title>Improved gene annotation of the rice (Oryza sativa) genomes.</title>
        <authorList>
            <person name="Wang J."/>
            <person name="Li R."/>
            <person name="Fan W."/>
            <person name="Huang Q."/>
            <person name="Zhang J."/>
            <person name="Zhou Y."/>
            <person name="Hu Y."/>
            <person name="Zi S."/>
            <person name="Li J."/>
            <person name="Ni P."/>
            <person name="Zheng H."/>
            <person name="Zhang Y."/>
            <person name="Zhao M."/>
            <person name="Hao Q."/>
            <person name="McDermott J."/>
            <person name="Samudrala R."/>
            <person name="Kristiansen K."/>
            <person name="Wong G.K.-S."/>
        </authorList>
    </citation>
    <scope>NUCLEOTIDE SEQUENCE</scope>
</reference>
<gene>
    <name evidence="1" type="ORF">OsJ_35801</name>
</gene>
<evidence type="ECO:0000313" key="1">
    <source>
        <dbReference type="EMBL" id="EAZ20202.1"/>
    </source>
</evidence>